<evidence type="ECO:0000313" key="1">
    <source>
        <dbReference type="EMBL" id="MPM56883.1"/>
    </source>
</evidence>
<comment type="caution">
    <text evidence="1">The sequence shown here is derived from an EMBL/GenBank/DDBJ whole genome shotgun (WGS) entry which is preliminary data.</text>
</comment>
<name>A0A645B149_9ZZZZ</name>
<sequence length="138" mass="15021">MATLLIPISSRCHSPTYSAFSANRKDNLGSCKLNVWRALMMCARTLNVFSSVINPEGTSIDTTVAGDELMYFTTAAKPPLKGLLRPEPKSPSITKWLAVSVGGTNCVLTSVKVTECMDSIRSRLTWQSADNNPLVLNK</sequence>
<reference evidence="1" key="1">
    <citation type="submission" date="2019-08" db="EMBL/GenBank/DDBJ databases">
        <authorList>
            <person name="Kucharzyk K."/>
            <person name="Murdoch R.W."/>
            <person name="Higgins S."/>
            <person name="Loffler F."/>
        </authorList>
    </citation>
    <scope>NUCLEOTIDE SEQUENCE</scope>
</reference>
<organism evidence="1">
    <name type="scientific">bioreactor metagenome</name>
    <dbReference type="NCBI Taxonomy" id="1076179"/>
    <lineage>
        <taxon>unclassified sequences</taxon>
        <taxon>metagenomes</taxon>
        <taxon>ecological metagenomes</taxon>
    </lineage>
</organism>
<dbReference type="EMBL" id="VSSQ01015983">
    <property type="protein sequence ID" value="MPM56883.1"/>
    <property type="molecule type" value="Genomic_DNA"/>
</dbReference>
<proteinExistence type="predicted"/>
<protein>
    <submittedName>
        <fullName evidence="1">Uncharacterized protein</fullName>
    </submittedName>
</protein>
<dbReference type="AlphaFoldDB" id="A0A645B149"/>
<accession>A0A645B149</accession>
<gene>
    <name evidence="1" type="ORF">SDC9_103700</name>
</gene>